<dbReference type="RefSeq" id="XP_046122898.1">
    <property type="nucleotide sequence ID" value="XM_046257453.1"/>
</dbReference>
<protein>
    <submittedName>
        <fullName evidence="1">Uncharacterized protein</fullName>
    </submittedName>
</protein>
<sequence length="362" mass="40487">MIFDPKSVGIKQARHSRGIRSNIAMVAFVRCESVRDRMHLGRLTHLDRSSTSRKLQMITSSRNTLVFKPQTPEASCAQAPVVDEHMLFTCGVEFKDLRHRLETASEENGFRGIELASCTFSAADRGFLSNKSGDWRYPGAKIRGPKDNLPPLTFTSSGPLSMQLCETNVKGPDGKTRTWMWLRIRKPMVHHEGPGMPDGMSDIPDSEFIMAVPSLQVALLGDEYITCVEHLPTPPERKAFVFRRPANAAYGTPSPTPVSPSSQRSLTFQLSKDGIPSFGFSDKPPIASYVAGHNFLHINDVGRHCADPASIRQWWDAFDRQAWMQQWHFQEVAQAMSKYECILKVEALKGADWVTMPPKASV</sequence>
<dbReference type="OrthoDB" id="5102470at2759"/>
<comment type="caution">
    <text evidence="1">The sequence shown here is derived from an EMBL/GenBank/DDBJ whole genome shotgun (WGS) entry which is preliminary data.</text>
</comment>
<organism evidence="1 2">
    <name type="scientific">Emericellopsis atlantica</name>
    <dbReference type="NCBI Taxonomy" id="2614577"/>
    <lineage>
        <taxon>Eukaryota</taxon>
        <taxon>Fungi</taxon>
        <taxon>Dikarya</taxon>
        <taxon>Ascomycota</taxon>
        <taxon>Pezizomycotina</taxon>
        <taxon>Sordariomycetes</taxon>
        <taxon>Hypocreomycetidae</taxon>
        <taxon>Hypocreales</taxon>
        <taxon>Bionectriaceae</taxon>
        <taxon>Emericellopsis</taxon>
    </lineage>
</organism>
<proteinExistence type="predicted"/>
<evidence type="ECO:0000313" key="2">
    <source>
        <dbReference type="Proteomes" id="UP000887229"/>
    </source>
</evidence>
<dbReference type="Proteomes" id="UP000887229">
    <property type="component" value="Unassembled WGS sequence"/>
</dbReference>
<gene>
    <name evidence="1" type="ORF">F5Z01DRAFT_11708</name>
</gene>
<evidence type="ECO:0000313" key="1">
    <source>
        <dbReference type="EMBL" id="KAG9258974.1"/>
    </source>
</evidence>
<dbReference type="EMBL" id="MU251242">
    <property type="protein sequence ID" value="KAG9258974.1"/>
    <property type="molecule type" value="Genomic_DNA"/>
</dbReference>
<name>A0A9P8CTB4_9HYPO</name>
<dbReference type="GeneID" id="70288356"/>
<reference evidence="1" key="1">
    <citation type="journal article" date="2021" name="IMA Fungus">
        <title>Genomic characterization of three marine fungi, including Emericellopsis atlantica sp. nov. with signatures of a generalist lifestyle and marine biomass degradation.</title>
        <authorList>
            <person name="Hagestad O.C."/>
            <person name="Hou L."/>
            <person name="Andersen J.H."/>
            <person name="Hansen E.H."/>
            <person name="Altermark B."/>
            <person name="Li C."/>
            <person name="Kuhnert E."/>
            <person name="Cox R.J."/>
            <person name="Crous P.W."/>
            <person name="Spatafora J.W."/>
            <person name="Lail K."/>
            <person name="Amirebrahimi M."/>
            <person name="Lipzen A."/>
            <person name="Pangilinan J."/>
            <person name="Andreopoulos W."/>
            <person name="Hayes R.D."/>
            <person name="Ng V."/>
            <person name="Grigoriev I.V."/>
            <person name="Jackson S.A."/>
            <person name="Sutton T.D.S."/>
            <person name="Dobson A.D.W."/>
            <person name="Rama T."/>
        </authorList>
    </citation>
    <scope>NUCLEOTIDE SEQUENCE</scope>
    <source>
        <strain evidence="1">TS7</strain>
    </source>
</reference>
<keyword evidence="2" id="KW-1185">Reference proteome</keyword>
<accession>A0A9P8CTB4</accession>
<dbReference type="AlphaFoldDB" id="A0A9P8CTB4"/>